<feature type="compositionally biased region" description="Basic and acidic residues" evidence="6">
    <location>
        <begin position="425"/>
        <end position="440"/>
    </location>
</feature>
<protein>
    <recommendedName>
        <fullName evidence="7">AP2/ERF domain-containing protein</fullName>
    </recommendedName>
</protein>
<dbReference type="InParanoid" id="A0A1D3CSH8"/>
<feature type="region of interest" description="Disordered" evidence="6">
    <location>
        <begin position="388"/>
        <end position="445"/>
    </location>
</feature>
<feature type="compositionally biased region" description="Basic and acidic residues" evidence="6">
    <location>
        <begin position="264"/>
        <end position="277"/>
    </location>
</feature>
<gene>
    <name evidence="8" type="ORF">cyc_00043</name>
</gene>
<dbReference type="InterPro" id="IPR001471">
    <property type="entry name" value="AP2/ERF_dom"/>
</dbReference>
<dbReference type="AlphaFoldDB" id="A0A1D3CSH8"/>
<evidence type="ECO:0000313" key="8">
    <source>
        <dbReference type="EMBL" id="OEH74161.1"/>
    </source>
</evidence>
<evidence type="ECO:0000256" key="6">
    <source>
        <dbReference type="SAM" id="MobiDB-lite"/>
    </source>
</evidence>
<dbReference type="VEuPathDB" id="ToxoDB:LOC34617278"/>
<feature type="compositionally biased region" description="Low complexity" evidence="6">
    <location>
        <begin position="551"/>
        <end position="574"/>
    </location>
</feature>
<organism evidence="8 9">
    <name type="scientific">Cyclospora cayetanensis</name>
    <dbReference type="NCBI Taxonomy" id="88456"/>
    <lineage>
        <taxon>Eukaryota</taxon>
        <taxon>Sar</taxon>
        <taxon>Alveolata</taxon>
        <taxon>Apicomplexa</taxon>
        <taxon>Conoidasida</taxon>
        <taxon>Coccidia</taxon>
        <taxon>Eucoccidiorida</taxon>
        <taxon>Eimeriorina</taxon>
        <taxon>Eimeriidae</taxon>
        <taxon>Cyclospora</taxon>
    </lineage>
</organism>
<dbReference type="Gene3D" id="1.20.5.2050">
    <property type="match status" value="1"/>
</dbReference>
<feature type="region of interest" description="Disordered" evidence="6">
    <location>
        <begin position="1"/>
        <end position="20"/>
    </location>
</feature>
<evidence type="ECO:0000256" key="2">
    <source>
        <dbReference type="ARBA" id="ARBA00023015"/>
    </source>
</evidence>
<keyword evidence="9" id="KW-1185">Reference proteome</keyword>
<comment type="caution">
    <text evidence="8">The sequence shown here is derived from an EMBL/GenBank/DDBJ whole genome shotgun (WGS) entry which is preliminary data.</text>
</comment>
<evidence type="ECO:0000256" key="1">
    <source>
        <dbReference type="ARBA" id="ARBA00004123"/>
    </source>
</evidence>
<feature type="region of interest" description="Disordered" evidence="6">
    <location>
        <begin position="742"/>
        <end position="764"/>
    </location>
</feature>
<dbReference type="VEuPathDB" id="ToxoDB:cyc_00043"/>
<evidence type="ECO:0000256" key="5">
    <source>
        <dbReference type="ARBA" id="ARBA00023242"/>
    </source>
</evidence>
<keyword evidence="4" id="KW-0804">Transcription</keyword>
<keyword evidence="3" id="KW-0238">DNA-binding</keyword>
<feature type="domain" description="AP2/ERF" evidence="7">
    <location>
        <begin position="678"/>
        <end position="728"/>
    </location>
</feature>
<dbReference type="Proteomes" id="UP000095192">
    <property type="component" value="Unassembled WGS sequence"/>
</dbReference>
<dbReference type="GO" id="GO:0003677">
    <property type="term" value="F:DNA binding"/>
    <property type="evidence" value="ECO:0007669"/>
    <property type="project" value="UniProtKB-KW"/>
</dbReference>
<comment type="subcellular location">
    <subcellularLocation>
        <location evidence="1">Nucleus</location>
    </subcellularLocation>
</comment>
<evidence type="ECO:0000313" key="9">
    <source>
        <dbReference type="Proteomes" id="UP000095192"/>
    </source>
</evidence>
<evidence type="ECO:0000259" key="7">
    <source>
        <dbReference type="Pfam" id="PF00847"/>
    </source>
</evidence>
<evidence type="ECO:0000256" key="4">
    <source>
        <dbReference type="ARBA" id="ARBA00023163"/>
    </source>
</evidence>
<dbReference type="GO" id="GO:0003700">
    <property type="term" value="F:DNA-binding transcription factor activity"/>
    <property type="evidence" value="ECO:0007669"/>
    <property type="project" value="InterPro"/>
</dbReference>
<feature type="region of interest" description="Disordered" evidence="6">
    <location>
        <begin position="246"/>
        <end position="277"/>
    </location>
</feature>
<sequence length="764" mass="82493">MQQILLSSEGPVPSQGPRPGRPCATALPLCIPGFNTAGMTQEAAALRPPLEGTSCDVSPCSVKNITQVLHSPHGLGSKDKTIRSLQPHEPVLHDDCLTPLVSRQGIWGCQKGETGKEDMLKSEACEIKSERSSATSAPSGAVSTLPGSAKLSVGESNGIEYGTHAGEDAFPPPFSSTCKEESPCVSVPALVSAPTVDSLHAEIQSLELLTHLRTAARRWALYHDNFFFHWDRLCFEWKVRRKRQAATGVQEDSQSTPCEPGVVKNRDSLDQQEEKRGENFQDSVDIFCAALPRFRGAVCLSSGGPQSQCLSVLLQQLDARRRCLDPAYLPFNRYLSIPTVTPFSLSRTRSLSRQDSWRTFSIEAFSSPELDSHCNSSLSGAIGGCGGQGGLKGSPRSQEHQAFQNPQASPWTSDALGSSKTSSEGFKEAHLDKSLPHPHDSLPLSASPAAAAATKALRAAASALSNSRWCAPNCSKVRDGPCSCTSCGEEEGKEAHCGLSSSLQQEVSRDLFRGPFCGRPASRSKHGSLLGPVLLDTGGHSRPSHHTFMNGASTPGSSPGVGAPADAGPADAVTFQRRSNDGSMPSQKKEEEAENPGGLLCDPAYSDAALEPPMSLNESMVVDSTEAEQLATYIPSSAPSSLVRCNVGGEGAAPKAVRKSSHIVVEDAGMRLSFVARKGVYYDKRRRLWRANWKENGRIHTKGFSVHDYLSHEAARQKAIEFRERKEQEIELYQQIRSPRTFTDEDWNFKPQTQRAPSPMPLPQ</sequence>
<proteinExistence type="predicted"/>
<accession>A0A1D3CSH8</accession>
<keyword evidence="2" id="KW-0805">Transcription regulation</keyword>
<evidence type="ECO:0000256" key="3">
    <source>
        <dbReference type="ARBA" id="ARBA00023125"/>
    </source>
</evidence>
<reference evidence="8 9" key="1">
    <citation type="journal article" date="2016" name="BMC Genomics">
        <title>Comparative genomics reveals Cyclospora cayetanensis possesses coccidia-like metabolism and invasion components but unique surface antigens.</title>
        <authorList>
            <person name="Liu S."/>
            <person name="Wang L."/>
            <person name="Zheng H."/>
            <person name="Xu Z."/>
            <person name="Roellig D.M."/>
            <person name="Li N."/>
            <person name="Frace M.A."/>
            <person name="Tang K."/>
            <person name="Arrowood M.J."/>
            <person name="Moss D.M."/>
            <person name="Zhang L."/>
            <person name="Feng Y."/>
            <person name="Xiao L."/>
        </authorList>
    </citation>
    <scope>NUCLEOTIDE SEQUENCE [LARGE SCALE GENOMIC DNA]</scope>
    <source>
        <strain evidence="8 9">CHN_HEN01</strain>
    </source>
</reference>
<name>A0A1D3CSH8_9EIME</name>
<dbReference type="EMBL" id="JROU02002103">
    <property type="protein sequence ID" value="OEH74161.1"/>
    <property type="molecule type" value="Genomic_DNA"/>
</dbReference>
<feature type="compositionally biased region" description="Polar residues" evidence="6">
    <location>
        <begin position="400"/>
        <end position="424"/>
    </location>
</feature>
<feature type="region of interest" description="Disordered" evidence="6">
    <location>
        <begin position="537"/>
        <end position="600"/>
    </location>
</feature>
<dbReference type="GO" id="GO:0005634">
    <property type="term" value="C:nucleus"/>
    <property type="evidence" value="ECO:0007669"/>
    <property type="project" value="UniProtKB-SubCell"/>
</dbReference>
<keyword evidence="5" id="KW-0539">Nucleus</keyword>
<dbReference type="Pfam" id="PF00847">
    <property type="entry name" value="AP2"/>
    <property type="match status" value="1"/>
</dbReference>